<comment type="caution">
    <text evidence="1">The sequence shown here is derived from an EMBL/GenBank/DDBJ whole genome shotgun (WGS) entry which is preliminary data.</text>
</comment>
<reference evidence="1" key="2">
    <citation type="submission" date="2022-09" db="EMBL/GenBank/DDBJ databases">
        <title>Genome-inferred correspondence between phylogeny and metabolic traits in the wild Drosophila gut microbiome.</title>
        <authorList>
            <person name="Bueno E."/>
            <person name="Blow F."/>
            <person name="Douglas A.E."/>
        </authorList>
    </citation>
    <scope>NUCLEOTIDE SEQUENCE</scope>
    <source>
        <strain evidence="1">Dm-2019-70</strain>
    </source>
</reference>
<protein>
    <submittedName>
        <fullName evidence="1">Uncharacterized protein</fullName>
    </submittedName>
</protein>
<proteinExistence type="predicted"/>
<sequence length="107" mass="12102">MKIIDEQMWKQALIVAARNYYQKPIDSSKVVGEAIVFERNEIDDTLLPESLSLVDLPEQVIGYSYTLGVTGDTFGYAIVNLECTTLYVMGIIEGDQLVWHQEGWENA</sequence>
<evidence type="ECO:0000313" key="2">
    <source>
        <dbReference type="Proteomes" id="UP000676478"/>
    </source>
</evidence>
<dbReference type="AlphaFoldDB" id="A0AA41ERL9"/>
<gene>
    <name evidence="1" type="ORF">JK167_12360</name>
</gene>
<dbReference type="Proteomes" id="UP000676478">
    <property type="component" value="Unassembled WGS sequence"/>
</dbReference>
<accession>A0AA41ERL9</accession>
<name>A0AA41ERL9_LEVBR</name>
<evidence type="ECO:0000313" key="1">
    <source>
        <dbReference type="EMBL" id="MBS1011612.1"/>
    </source>
</evidence>
<reference evidence="1" key="1">
    <citation type="submission" date="2020-12" db="EMBL/GenBank/DDBJ databases">
        <authorList>
            <person name="Mcmullen J.G."/>
        </authorList>
    </citation>
    <scope>NUCLEOTIDE SEQUENCE</scope>
    <source>
        <strain evidence="1">Dm-2019-70</strain>
    </source>
</reference>
<dbReference type="EMBL" id="JAERKF010000019">
    <property type="protein sequence ID" value="MBS1011612.1"/>
    <property type="molecule type" value="Genomic_DNA"/>
</dbReference>
<dbReference type="RefSeq" id="WP_211756841.1">
    <property type="nucleotide sequence ID" value="NZ_JAERKF010000019.1"/>
</dbReference>
<organism evidence="1 2">
    <name type="scientific">Levilactobacillus brevis</name>
    <name type="common">Lactobacillus brevis</name>
    <dbReference type="NCBI Taxonomy" id="1580"/>
    <lineage>
        <taxon>Bacteria</taxon>
        <taxon>Bacillati</taxon>
        <taxon>Bacillota</taxon>
        <taxon>Bacilli</taxon>
        <taxon>Lactobacillales</taxon>
        <taxon>Lactobacillaceae</taxon>
        <taxon>Levilactobacillus</taxon>
    </lineage>
</organism>